<gene>
    <name evidence="4" type="ORF">QNH24_00885</name>
</gene>
<accession>A0AAX3WVH6</accession>
<dbReference type="EMBL" id="CP126101">
    <property type="protein sequence ID" value="WHY51827.1"/>
    <property type="molecule type" value="Genomic_DNA"/>
</dbReference>
<dbReference type="PANTHER" id="PTHR43800">
    <property type="entry name" value="PEPTIDYL-LYSINE N-ACETYLTRANSFERASE YJAB"/>
    <property type="match status" value="1"/>
</dbReference>
<dbReference type="PROSITE" id="PS51186">
    <property type="entry name" value="GNAT"/>
    <property type="match status" value="1"/>
</dbReference>
<evidence type="ECO:0000259" key="3">
    <source>
        <dbReference type="PROSITE" id="PS51186"/>
    </source>
</evidence>
<dbReference type="InterPro" id="IPR016181">
    <property type="entry name" value="Acyl_CoA_acyltransferase"/>
</dbReference>
<dbReference type="AlphaFoldDB" id="A0AAX3WVH6"/>
<dbReference type="PANTHER" id="PTHR43800:SF1">
    <property type="entry name" value="PEPTIDYL-LYSINE N-ACETYLTRANSFERASE YJAB"/>
    <property type="match status" value="1"/>
</dbReference>
<evidence type="ECO:0000313" key="5">
    <source>
        <dbReference type="Proteomes" id="UP001178322"/>
    </source>
</evidence>
<sequence>MRVELKPITKDDEPFLYEVYVSTRRKEIDSWGWSAEQIQHFLEMQWCAQQTSYRKQFPDASHCIILSDDKYVGRLLTENLPEHHHLIDISILPSFQGKGVGTFLITQLQQKAKEENKSVILQVFQTNPARDLYERLGFQVMSADEIYLKMRWQ</sequence>
<evidence type="ECO:0000256" key="1">
    <source>
        <dbReference type="ARBA" id="ARBA00022679"/>
    </source>
</evidence>
<name>A0AAX3WVH6_9BACI</name>
<proteinExistence type="predicted"/>
<protein>
    <submittedName>
        <fullName evidence="4">GNAT family N-acetyltransferase</fullName>
    </submittedName>
</protein>
<dbReference type="SUPFAM" id="SSF55729">
    <property type="entry name" value="Acyl-CoA N-acyltransferases (Nat)"/>
    <property type="match status" value="1"/>
</dbReference>
<evidence type="ECO:0000256" key="2">
    <source>
        <dbReference type="ARBA" id="ARBA00023315"/>
    </source>
</evidence>
<dbReference type="Gene3D" id="3.40.630.30">
    <property type="match status" value="1"/>
</dbReference>
<keyword evidence="1" id="KW-0808">Transferase</keyword>
<evidence type="ECO:0000313" key="4">
    <source>
        <dbReference type="EMBL" id="WHY51827.1"/>
    </source>
</evidence>
<keyword evidence="2" id="KW-0012">Acyltransferase</keyword>
<dbReference type="Pfam" id="PF00583">
    <property type="entry name" value="Acetyltransf_1"/>
    <property type="match status" value="1"/>
</dbReference>
<reference evidence="4" key="1">
    <citation type="submission" date="2023-05" db="EMBL/GenBank/DDBJ databases">
        <title>Comparative genomics of Bacillaceae isolates and their secondary metabolite potential.</title>
        <authorList>
            <person name="Song L."/>
            <person name="Nielsen L.J."/>
            <person name="Mohite O."/>
            <person name="Xu X."/>
            <person name="Weber T."/>
            <person name="Kovacs A.T."/>
        </authorList>
    </citation>
    <scope>NUCLEOTIDE SEQUENCE</scope>
    <source>
        <strain evidence="4">LY1</strain>
    </source>
</reference>
<dbReference type="InterPro" id="IPR000182">
    <property type="entry name" value="GNAT_dom"/>
</dbReference>
<dbReference type="GO" id="GO:0016747">
    <property type="term" value="F:acyltransferase activity, transferring groups other than amino-acyl groups"/>
    <property type="evidence" value="ECO:0007669"/>
    <property type="project" value="InterPro"/>
</dbReference>
<organism evidence="4 5">
    <name type="scientific">Lysinibacillus pakistanensis</name>
    <dbReference type="NCBI Taxonomy" id="759811"/>
    <lineage>
        <taxon>Bacteria</taxon>
        <taxon>Bacillati</taxon>
        <taxon>Bacillota</taxon>
        <taxon>Bacilli</taxon>
        <taxon>Bacillales</taxon>
        <taxon>Bacillaceae</taxon>
        <taxon>Lysinibacillus</taxon>
    </lineage>
</organism>
<dbReference type="CDD" id="cd04301">
    <property type="entry name" value="NAT_SF"/>
    <property type="match status" value="1"/>
</dbReference>
<dbReference type="Proteomes" id="UP001178322">
    <property type="component" value="Chromosome"/>
</dbReference>
<dbReference type="RefSeq" id="WP_283870323.1">
    <property type="nucleotide sequence ID" value="NZ_CP126101.1"/>
</dbReference>
<feature type="domain" description="N-acetyltransferase" evidence="3">
    <location>
        <begin position="3"/>
        <end position="153"/>
    </location>
</feature>